<organism evidence="2">
    <name type="scientific">Oryza sativa subsp. japonica</name>
    <name type="common">Rice</name>
    <dbReference type="NCBI Taxonomy" id="39947"/>
    <lineage>
        <taxon>Eukaryota</taxon>
        <taxon>Viridiplantae</taxon>
        <taxon>Streptophyta</taxon>
        <taxon>Embryophyta</taxon>
        <taxon>Tracheophyta</taxon>
        <taxon>Spermatophyta</taxon>
        <taxon>Magnoliopsida</taxon>
        <taxon>Liliopsida</taxon>
        <taxon>Poales</taxon>
        <taxon>Poaceae</taxon>
        <taxon>BOP clade</taxon>
        <taxon>Oryzoideae</taxon>
        <taxon>Oryzeae</taxon>
        <taxon>Oryzinae</taxon>
        <taxon>Oryza</taxon>
        <taxon>Oryza sativa</taxon>
    </lineage>
</organism>
<dbReference type="Gramene" id="Os01t0390300-01">
    <property type="protein sequence ID" value="Os01t0390300-01"/>
    <property type="gene ID" value="Os01g0390300"/>
</dbReference>
<dbReference type="Gramene" id="Os01t0390300-02">
    <property type="protein sequence ID" value="Os01t0390300-02"/>
    <property type="gene ID" value="Os01g0390300"/>
</dbReference>
<proteinExistence type="predicted"/>
<reference evidence="4" key="6">
    <citation type="journal article" date="2008" name="Nucleic Acids Res.">
        <title>The rice annotation project database (RAP-DB): 2008 update.</title>
        <authorList>
            <consortium name="The rice annotation project (RAP)"/>
        </authorList>
    </citation>
    <scope>GENOME REANNOTATION</scope>
    <source>
        <strain evidence="4">cv. Nipponbare</strain>
    </source>
</reference>
<dbReference type="PANTHER" id="PTHR47165:SF4">
    <property type="entry name" value="OS03G0429900 PROTEIN"/>
    <property type="match status" value="1"/>
</dbReference>
<dbReference type="Gene3D" id="2.40.50.140">
    <property type="entry name" value="Nucleic acid-binding proteins"/>
    <property type="match status" value="2"/>
</dbReference>
<protein>
    <submittedName>
        <fullName evidence="2">DNA binding protein-like</fullName>
    </submittedName>
    <submittedName>
        <fullName evidence="3">Os01g0390300 protein</fullName>
    </submittedName>
</protein>
<dbReference type="EMBL" id="AP008207">
    <property type="protein sequence ID" value="BAF05023.1"/>
    <property type="molecule type" value="Genomic_DNA"/>
</dbReference>
<dbReference type="SMR" id="A0A979HK81"/>
<dbReference type="SUPFAM" id="SSF50249">
    <property type="entry name" value="Nucleic acid-binding proteins"/>
    <property type="match status" value="2"/>
</dbReference>
<dbReference type="Proteomes" id="UP000000763">
    <property type="component" value="Chromosome 1"/>
</dbReference>
<accession>A0A979HK81</accession>
<evidence type="ECO:0000313" key="4">
    <source>
        <dbReference type="Proteomes" id="UP000000763"/>
    </source>
</evidence>
<dbReference type="Proteomes" id="UP000817658">
    <property type="component" value="Chromosome 1"/>
</dbReference>
<evidence type="ECO:0000259" key="1">
    <source>
        <dbReference type="Pfam" id="PF02721"/>
    </source>
</evidence>
<dbReference type="KEGG" id="dosa:Os01g0390300"/>
<dbReference type="GeneID" id="4325229"/>
<dbReference type="Pfam" id="PF02721">
    <property type="entry name" value="DUF223"/>
    <property type="match status" value="1"/>
</dbReference>
<dbReference type="OMA" id="ASEHNFH"/>
<dbReference type="InterPro" id="IPR003871">
    <property type="entry name" value="RFA1B/D_OB_1st"/>
</dbReference>
<dbReference type="KEGG" id="osa:4325229"/>
<reference evidence="3 4" key="2">
    <citation type="journal article" date="2005" name="Nature">
        <title>The map-based sequence of the rice genome.</title>
        <authorList>
            <consortium name="International rice genome sequencing project (IRGSP)"/>
            <person name="Matsumoto T."/>
            <person name="Wu J."/>
            <person name="Kanamori H."/>
            <person name="Katayose Y."/>
            <person name="Fujisawa M."/>
            <person name="Namiki N."/>
            <person name="Mizuno H."/>
            <person name="Yamamoto K."/>
            <person name="Antonio B.A."/>
            <person name="Baba T."/>
            <person name="Sakata K."/>
            <person name="Nagamura Y."/>
            <person name="Aoki H."/>
            <person name="Arikawa K."/>
            <person name="Arita K."/>
            <person name="Bito T."/>
            <person name="Chiden Y."/>
            <person name="Fujitsuka N."/>
            <person name="Fukunaka R."/>
            <person name="Hamada M."/>
            <person name="Harada C."/>
            <person name="Hayashi A."/>
            <person name="Hijishita S."/>
            <person name="Honda M."/>
            <person name="Hosokawa S."/>
            <person name="Ichikawa Y."/>
            <person name="Idonuma A."/>
            <person name="Iijima M."/>
            <person name="Ikeda M."/>
            <person name="Ikeno M."/>
            <person name="Ito K."/>
            <person name="Ito S."/>
            <person name="Ito T."/>
            <person name="Ito Y."/>
            <person name="Ito Y."/>
            <person name="Iwabuchi A."/>
            <person name="Kamiya K."/>
            <person name="Karasawa W."/>
            <person name="Kurita K."/>
            <person name="Katagiri S."/>
            <person name="Kikuta A."/>
            <person name="Kobayashi H."/>
            <person name="Kobayashi N."/>
            <person name="Machita K."/>
            <person name="Maehara T."/>
            <person name="Masukawa M."/>
            <person name="Mizubayashi T."/>
            <person name="Mukai Y."/>
            <person name="Nagasaki H."/>
            <person name="Nagata Y."/>
            <person name="Naito S."/>
            <person name="Nakashima M."/>
            <person name="Nakama Y."/>
            <person name="Nakamichi Y."/>
            <person name="Nakamura M."/>
            <person name="Meguro A."/>
            <person name="Negishi M."/>
            <person name="Ohta I."/>
            <person name="Ohta T."/>
            <person name="Okamoto M."/>
            <person name="Ono N."/>
            <person name="Saji S."/>
            <person name="Sakaguchi M."/>
            <person name="Sakai K."/>
            <person name="Shibata M."/>
            <person name="Shimokawa T."/>
            <person name="Song J."/>
            <person name="Takazaki Y."/>
            <person name="Terasawa K."/>
            <person name="Tsugane M."/>
            <person name="Tsuji K."/>
            <person name="Ueda S."/>
            <person name="Waki K."/>
            <person name="Yamagata H."/>
            <person name="Yamamoto M."/>
            <person name="Yamamoto S."/>
            <person name="Yamane H."/>
            <person name="Yoshiki S."/>
            <person name="Yoshihara R."/>
            <person name="Yukawa K."/>
            <person name="Zhong H."/>
            <person name="Yano M."/>
            <person name="Yuan Q."/>
            <person name="Ouyang S."/>
            <person name="Liu J."/>
            <person name="Jones K.M."/>
            <person name="Gansberger K."/>
            <person name="Moffat K."/>
            <person name="Hill J."/>
            <person name="Bera J."/>
            <person name="Fadrosh D."/>
            <person name="Jin S."/>
            <person name="Johri S."/>
            <person name="Kim M."/>
            <person name="Overton L."/>
            <person name="Reardon M."/>
            <person name="Tsitrin T."/>
            <person name="Vuong H."/>
            <person name="Weaver B."/>
            <person name="Ciecko A."/>
            <person name="Tallon L."/>
            <person name="Jackson J."/>
            <person name="Pai G."/>
            <person name="Aken S.V."/>
            <person name="Utterback T."/>
            <person name="Reidmuller S."/>
            <person name="Feldblyum T."/>
            <person name="Hsiao J."/>
            <person name="Zismann V."/>
            <person name="Iobst S."/>
            <person name="de Vazeille A.R."/>
            <person name="Buell C.R."/>
            <person name="Ying K."/>
            <person name="Li Y."/>
            <person name="Lu T."/>
            <person name="Huang Y."/>
            <person name="Zhao Q."/>
            <person name="Feng Q."/>
            <person name="Zhang L."/>
            <person name="Zhu J."/>
            <person name="Weng Q."/>
            <person name="Mu J."/>
            <person name="Lu Y."/>
            <person name="Fan D."/>
            <person name="Liu Y."/>
            <person name="Guan J."/>
            <person name="Zhang Y."/>
            <person name="Yu S."/>
            <person name="Liu X."/>
            <person name="Zhang Y."/>
            <person name="Hong G."/>
            <person name="Han B."/>
            <person name="Choisne N."/>
            <person name="Demange N."/>
            <person name="Orjeda G."/>
            <person name="Samain S."/>
            <person name="Cattolico L."/>
            <person name="Pelletier E."/>
            <person name="Couloux A."/>
            <person name="Segurens B."/>
            <person name="Wincker P."/>
            <person name="D'Hont A."/>
            <person name="Scarpelli C."/>
            <person name="Weissenbach J."/>
            <person name="Salanoubat M."/>
            <person name="Quetier F."/>
            <person name="Yu Y."/>
            <person name="Kim H.R."/>
            <person name="Rambo T."/>
            <person name="Currie J."/>
            <person name="Collura K."/>
            <person name="Luo M."/>
            <person name="Yang T."/>
            <person name="Ammiraju J.S.S."/>
            <person name="Engler F."/>
            <person name="Soderlund C."/>
            <person name="Wing R.A."/>
            <person name="Palmer L.E."/>
            <person name="de la Bastide M."/>
            <person name="Spiegel L."/>
            <person name="Nascimento L."/>
            <person name="Zutavern T."/>
            <person name="O'Shaughnessy A."/>
            <person name="Dike S."/>
            <person name="Dedhia N."/>
            <person name="Preston R."/>
            <person name="Balija V."/>
            <person name="McCombie W.R."/>
            <person name="Chow T."/>
            <person name="Chen H."/>
            <person name="Chung M."/>
            <person name="Chen C."/>
            <person name="Shaw J."/>
            <person name="Wu H."/>
            <person name="Hsiao K."/>
            <person name="Chao Y."/>
            <person name="Chu M."/>
            <person name="Cheng C."/>
            <person name="Hour A."/>
            <person name="Lee P."/>
            <person name="Lin S."/>
            <person name="Lin Y."/>
            <person name="Liou J."/>
            <person name="Liu S."/>
            <person name="Hsing Y."/>
            <person name="Raghuvanshi S."/>
            <person name="Mohanty A."/>
            <person name="Bharti A.K."/>
            <person name="Gaur A."/>
            <person name="Gupta V."/>
            <person name="Kumar D."/>
            <person name="Ravi V."/>
            <person name="Vij S."/>
            <person name="Kapur A."/>
            <person name="Khurana P."/>
            <person name="Khurana P."/>
            <person name="Khurana J.P."/>
            <person name="Tyagi A.K."/>
            <person name="Gaikwad K."/>
            <person name="Singh A."/>
            <person name="Dalal V."/>
            <person name="Srivastava S."/>
            <person name="Dixit A."/>
            <person name="Pal A.K."/>
            <person name="Ghazi I.A."/>
            <person name="Yadav M."/>
            <person name="Pandit A."/>
            <person name="Bhargava A."/>
            <person name="Sureshbabu K."/>
            <person name="Batra K."/>
            <person name="Sharma T.R."/>
            <person name="Mohapatra T."/>
            <person name="Singh N.K."/>
            <person name="Messing J."/>
            <person name="Nelson A.B."/>
            <person name="Fuks G."/>
            <person name="Kavchok S."/>
            <person name="Keizer G."/>
            <person name="Linton E."/>
            <person name="Llaca V."/>
            <person name="Song R."/>
            <person name="Tanyolac B."/>
            <person name="Young S."/>
            <person name="Ho-Il K."/>
            <person name="Hahn J.H."/>
            <person name="Sangsakoo G."/>
            <person name="Vanavichit A."/>
            <person name="de Mattos Luiz.A.T."/>
            <person name="Zimmer P.D."/>
            <person name="Malone G."/>
            <person name="Dellagostin O."/>
            <person name="de Oliveira A.C."/>
            <person name="Bevan M."/>
            <person name="Bancroft I."/>
            <person name="Minx P."/>
            <person name="Cordum H."/>
            <person name="Wilson R."/>
            <person name="Cheng Z."/>
            <person name="Jin W."/>
            <person name="Jiang J."/>
            <person name="Leong S.A."/>
            <person name="Iwama H."/>
            <person name="Gojobori T."/>
            <person name="Itoh T."/>
            <person name="Niimura Y."/>
            <person name="Fujii Y."/>
            <person name="Habara T."/>
            <person name="Sakai H."/>
            <person name="Sato Y."/>
            <person name="Wilson G."/>
            <person name="Kumar K."/>
            <person name="McCouch S."/>
            <person name="Juretic N."/>
            <person name="Hoen D."/>
            <person name="Wright S."/>
            <person name="Bruskiewich R."/>
            <person name="Bureau T."/>
            <person name="Miyao A."/>
            <person name="Hirochika H."/>
            <person name="Nishikawa T."/>
            <person name="Kadowaki K."/>
            <person name="Sugiura M."/>
            <person name="Burr B."/>
            <person name="Sasaki T."/>
        </authorList>
    </citation>
    <scope>NUCLEOTIDE SEQUENCE [LARGE SCALE GENOMIC DNA]</scope>
    <source>
        <strain evidence="4">cv. Nipponbare</strain>
    </source>
</reference>
<sequence>MAYVLISDLMYGDTDKRIKARVSRQWDYHDLNDETKIYHTDLVLLDEKGNSIHVQIYPPAMIKLRTLLQEGKVYYFDSFSVRYANRTYRPVTNPLMISFTKWTTLEECIDAFDDFPAITFSLTPFQDAPSLVDRNAFYVDIMGVITEIGATDTLRPKSRNTETLKRTMQIWDASNVRQASEHNFH</sequence>
<dbReference type="EMBL" id="AP004613">
    <property type="protein sequence ID" value="BAD68984.1"/>
    <property type="molecule type" value="Genomic_DNA"/>
</dbReference>
<accession>A0A0P0V2V9</accession>
<dbReference type="AlphaFoldDB" id="A0A979HK81"/>
<reference evidence="3" key="7">
    <citation type="submission" date="2012-08" db="EMBL/GenBank/DDBJ databases">
        <title>Oryza sativa nipponbare(GA3) genomic DNA, chromosome 1.</title>
        <authorList>
            <consortium name="IRGSP(International Rice Genome Sequencing Project)"/>
        </authorList>
    </citation>
    <scope>NUCLEOTIDE SEQUENCE</scope>
</reference>
<dbReference type="InterPro" id="IPR012340">
    <property type="entry name" value="NA-bd_OB-fold"/>
</dbReference>
<evidence type="ECO:0000313" key="3">
    <source>
        <dbReference type="EMBL" id="BAF05023.1"/>
    </source>
</evidence>
<reference evidence="2" key="1">
    <citation type="submission" date="2002-01" db="EMBL/GenBank/DDBJ databases">
        <title>Oryza sativa nipponbare(GA3) genomic DNA, chromosome 1, BAC clone:OJ1123_G09.</title>
        <authorList>
            <person name="Sasaki T."/>
            <person name="Matsumoto T."/>
            <person name="Yamamoto K."/>
        </authorList>
    </citation>
    <scope>NUCLEOTIDE SEQUENCE</scope>
</reference>
<feature type="domain" description="Replication protein A 70 kDa DNA-binding subunit B/D first OB fold" evidence="1">
    <location>
        <begin position="7"/>
        <end position="108"/>
    </location>
</feature>
<evidence type="ECO:0000313" key="2">
    <source>
        <dbReference type="EMBL" id="BAD68984.1"/>
    </source>
</evidence>
<dbReference type="PANTHER" id="PTHR47165">
    <property type="entry name" value="OS03G0429900 PROTEIN"/>
    <property type="match status" value="1"/>
</dbReference>
<dbReference type="OrthoDB" id="1931061at2759"/>
<reference evidence="3" key="4">
    <citation type="journal article" date="2007" name="Genome Res.">
        <title>Curated Genome Annotation of Oryza sativa ssp. japonica and Comparative Genome Analysis with Arabidopsis thaliana.</title>
        <authorList>
            <consortium name="The Rice Annotation Project (RAP)"/>
            <person name="Itoh T."/>
            <person name="Tanaka T."/>
            <person name="Barrero R.A."/>
            <person name="Yamasaki C."/>
            <person name="Fujii Y."/>
            <person name="Hilton P.B."/>
            <person name="Antonio B.A."/>
            <person name="Aono H."/>
            <person name="Apweiler R."/>
            <person name="Bruskiewich R."/>
            <person name="Bureau T."/>
            <person name="Burr F."/>
            <person name="Costa de Oliveira A."/>
            <person name="Fuks G."/>
            <person name="Habara T."/>
            <person name="Haberer G."/>
            <person name="Han B."/>
            <person name="Harada E."/>
            <person name="Hiraki A.T."/>
            <person name="Hirochika H."/>
            <person name="Hoen D."/>
            <person name="Hokari H."/>
            <person name="Hosokawa S."/>
            <person name="Hsing Y."/>
            <person name="Ikawa H."/>
            <person name="Ikeo K."/>
            <person name="Imanishi T."/>
            <person name="Ito Y."/>
            <person name="Jaiswal P."/>
            <person name="Kanno M."/>
            <person name="Kawahara Y."/>
            <person name="Kawamura T."/>
            <person name="Kawashima H."/>
            <person name="Khurana J.P."/>
            <person name="Kikuchi S."/>
            <person name="Komatsu S."/>
            <person name="Koyanagi K.O."/>
            <person name="Kubooka H."/>
            <person name="Lieberherr D."/>
            <person name="Lin Y.C."/>
            <person name="Lonsdale D."/>
            <person name="Matsumoto T."/>
            <person name="Matsuya A."/>
            <person name="McCombie W.R."/>
            <person name="Messing J."/>
            <person name="Miyao A."/>
            <person name="Mulder N."/>
            <person name="Nagamura Y."/>
            <person name="Nam J."/>
            <person name="Namiki N."/>
            <person name="Numa H."/>
            <person name="Nurimoto S."/>
            <person name="O'donovan C."/>
            <person name="Ohyanagi H."/>
            <person name="Okido T."/>
            <person name="Oota S."/>
            <person name="Osato N."/>
            <person name="Palmer L.E."/>
            <person name="Quetier F."/>
            <person name="Raghuvanshi S."/>
            <person name="Saichi N."/>
            <person name="Sakai H."/>
            <person name="Sakai Y."/>
            <person name="Sakata K."/>
            <person name="Sakurai T."/>
            <person name="Sato F."/>
            <person name="Sato Y."/>
            <person name="Schoof H."/>
            <person name="Seki M."/>
            <person name="Shibata M."/>
            <person name="Shimizu Y."/>
            <person name="Shinozaki K."/>
            <person name="Shinso Y."/>
            <person name="Singh N.K."/>
            <person name="Smith-White B."/>
            <person name="Takeda J."/>
            <person name="Tanino M."/>
            <person name="Tatusova T."/>
            <person name="Thongjuea S."/>
            <person name="Todokoro F."/>
            <person name="Tsugane M."/>
            <person name="Tyagi A.K."/>
            <person name="Vanavichit A."/>
            <person name="Wang A."/>
            <person name="Wing R.A."/>
            <person name="Yamaguchi K."/>
            <person name="Yamamoto M."/>
            <person name="Yamamoto N."/>
            <person name="Yu Y."/>
            <person name="Zhang H."/>
            <person name="Zhao Q."/>
            <person name="Higo K."/>
            <person name="Burr B."/>
            <person name="Gojobori T."/>
            <person name="Sasaki T."/>
        </authorList>
    </citation>
    <scope>NUCLEOTIDE SEQUENCE</scope>
</reference>
<dbReference type="CDD" id="cd04480">
    <property type="entry name" value="RPA1_DBD_A_like"/>
    <property type="match status" value="1"/>
</dbReference>
<reference evidence="3" key="8">
    <citation type="submission" date="2012-08" db="EMBL/GenBank/DDBJ databases">
        <title>The Second Rice Annotation Project Meeting (RAP2).</title>
        <authorList>
            <consortium name="The Rice Annotation Project (RAP)"/>
        </authorList>
    </citation>
    <scope>NUCLEOTIDE SEQUENCE</scope>
</reference>
<gene>
    <name evidence="2" type="primary">OJ1123_G09.26-1</name>
    <name evidence="3" type="ordered locus">Os01g0390300</name>
</gene>
<reference evidence="3" key="3">
    <citation type="journal article" date="2006" name="Nucleic Acids Res.">
        <title>The Rice Annotation Project Database (RAP-DB): hub for Oryza sativa ssp. japonica genome information.</title>
        <authorList>
            <person name="Ohyanagi H."/>
            <person name="Tanaka T."/>
            <person name="Sakai H."/>
            <person name="Shigemoto Y."/>
            <person name="Yamaguchi K."/>
            <person name="Habara T."/>
            <person name="Fujii Y."/>
            <person name="Antonio B.A."/>
            <person name="Nagamura Y."/>
            <person name="Imanishi T."/>
            <person name="Ikeo K."/>
            <person name="Itoh T."/>
            <person name="Gojobori T."/>
            <person name="Sasaki T."/>
        </authorList>
    </citation>
    <scope>NUCLEOTIDE SEQUENCE</scope>
</reference>
<name>A0A979HK81_ORYSJ</name>
<reference evidence="3" key="5">
    <citation type="journal article" date="2008" name="Nucleic Acids Res.">
        <title>The Rice Annotation Project Database (RAP-DB): 2008 update.</title>
        <authorList>
            <consortium name="The Rice Annotation Project (RAP)"/>
            <person name="Tanaka T."/>
            <person name="Antonio B.A."/>
            <person name="Kikuchi S."/>
            <person name="Matsumoto T."/>
            <person name="Nagamura Y."/>
            <person name="Numa H."/>
            <person name="Sakai H."/>
            <person name="Wu J."/>
            <person name="Itoh T."/>
            <person name="Sasaki T."/>
            <person name="Aono R."/>
            <person name="Fujii Y."/>
            <person name="Habara T."/>
            <person name="Harada E."/>
            <person name="Kanno M."/>
            <person name="Kawahara Y."/>
            <person name="Kawashima H."/>
            <person name="Kubooka H."/>
            <person name="Matsuya A."/>
            <person name="Nakaoka H."/>
            <person name="Saichi N."/>
            <person name="Sanbonmatsu R."/>
            <person name="Sato Y."/>
            <person name="Shinso Y."/>
            <person name="Suzuki M."/>
            <person name="Takeda J."/>
            <person name="Tanino M."/>
            <person name="Todokoro F."/>
            <person name="Yamaguchi K."/>
            <person name="Yamamoto N."/>
            <person name="Yamasaki C."/>
            <person name="Imanishi T."/>
            <person name="Okido T."/>
            <person name="Tada M."/>
            <person name="Ikeo K."/>
            <person name="Tateno Y."/>
            <person name="Gojobori T."/>
            <person name="Lin Y.C."/>
            <person name="Wei F.J."/>
            <person name="Hsing Y.I."/>
            <person name="Zhao Q."/>
            <person name="Han B."/>
            <person name="Kramer M.R."/>
            <person name="McCombie R.W."/>
            <person name="Lonsdale D."/>
            <person name="O'Donovan C.C."/>
            <person name="Whitfield E.J."/>
            <person name="Apweiler R."/>
            <person name="Koyanagi K.O."/>
            <person name="Khurana J.P."/>
            <person name="Raghuvanshi S."/>
            <person name="Singh N.K."/>
            <person name="Tyagi A.K."/>
            <person name="Haberer G."/>
            <person name="Fujisawa M."/>
            <person name="Hosokawa S."/>
            <person name="Ito Y."/>
            <person name="Ikawa H."/>
            <person name="Shibata M."/>
            <person name="Yamamoto M."/>
            <person name="Bruskiewich R.M."/>
            <person name="Hoen D.R."/>
            <person name="Bureau TE."/>
            <person name="Namiki N."/>
            <person name="Ohyanagi H."/>
            <person name="Sakai Y."/>
            <person name="Nobushima S."/>
            <person name="Sakata K."/>
            <person name="Barrero R.A."/>
            <person name="Sato Y."/>
            <person name="Souvorov A."/>
            <person name="Smith-White B."/>
            <person name="Tatusova T."/>
            <person name="An S."/>
            <person name="An G."/>
            <person name="OOta S."/>
            <person name="Fuks G."/>
            <person name="Messing J."/>
            <person name="Christie K.R."/>
            <person name="Lieberherr D."/>
            <person name="Kim H."/>
            <person name="Zuccolo A."/>
            <person name="Wing R.A."/>
            <person name="Nobuta K."/>
            <person name="Green P.J."/>
            <person name="Lu C."/>
            <person name="Meyers BC."/>
            <person name="Chaparro C."/>
            <person name="Piegu B."/>
            <person name="Panaud O."/>
            <person name="Echeverria M."/>
        </authorList>
    </citation>
    <scope>NUCLEOTIDE SEQUENCE</scope>
</reference>